<gene>
    <name evidence="7" type="ORF">HMPREF9450_00836</name>
</gene>
<dbReference type="Pfam" id="PF14492">
    <property type="entry name" value="EFG_III"/>
    <property type="match status" value="1"/>
</dbReference>
<reference evidence="7 8" key="1">
    <citation type="submission" date="2011-08" db="EMBL/GenBank/DDBJ databases">
        <title>The Genome Sequence of Alistipes indistinctus YIT 12060.</title>
        <authorList>
            <consortium name="The Broad Institute Genome Sequencing Platform"/>
            <person name="Earl A."/>
            <person name="Ward D."/>
            <person name="Feldgarden M."/>
            <person name="Gevers D."/>
            <person name="Morotomi M."/>
            <person name="Young S.K."/>
            <person name="Zeng Q."/>
            <person name="Gargeya S."/>
            <person name="Fitzgerald M."/>
            <person name="Haas B."/>
            <person name="Abouelleil A."/>
            <person name="Alvarado L."/>
            <person name="Arachchi H.M."/>
            <person name="Berlin A."/>
            <person name="Brown A."/>
            <person name="Chapman S.B."/>
            <person name="Chen Z."/>
            <person name="Dunbar C."/>
            <person name="Freedman E."/>
            <person name="Gearin G."/>
            <person name="Gellesch M."/>
            <person name="Goldberg J."/>
            <person name="Griggs A."/>
            <person name="Gujja S."/>
            <person name="Heiman D."/>
            <person name="Howarth C."/>
            <person name="Larson L."/>
            <person name="Lui A."/>
            <person name="MacDonald P.J.P."/>
            <person name="Montmayeur A."/>
            <person name="Murphy C."/>
            <person name="Neiman D."/>
            <person name="Pearson M."/>
            <person name="Priest M."/>
            <person name="Roberts A."/>
            <person name="Saif S."/>
            <person name="Shea T."/>
            <person name="Shenoy N."/>
            <person name="Sisk P."/>
            <person name="Stolte C."/>
            <person name="Sykes S."/>
            <person name="Wortman J."/>
            <person name="Nusbaum C."/>
            <person name="Birren B."/>
        </authorList>
    </citation>
    <scope>NUCLEOTIDE SEQUENCE [LARGE SCALE GENOMIC DNA]</scope>
    <source>
        <strain evidence="7 8">YIT 12060</strain>
    </source>
</reference>
<dbReference type="HOGENOM" id="CLU_002794_4_2_10"/>
<dbReference type="EMBL" id="ADLD01000009">
    <property type="protein sequence ID" value="EHB92632.1"/>
    <property type="molecule type" value="Genomic_DNA"/>
</dbReference>
<sequence>MKTYPTNEIKNVVLLGASGSGKTTLAEAMAFDGKVIDRRGSIETDSTLSDYTDIEHIYKRSIYPTLLFAEYNGYKLNIIDTPGADDFCGGLFSAFKVADVGVMLINAQNGFEVGSEIQARYARSHDKPIIAVINQLDSEKASWEASLDSIRAASQVTPVVVQYPVNPGPDFNAFIDVLLMKMYKFKGDTGIREELDIPAEEMERATELNRILTEAAAENDEALMELYFEKGVLTQDELRSGLKLGLAKRDLIPVFCASGKRDIGAKRLMEFIINVAPGPLKAPNFVTVDGREIEPDSNGPTALFVFKTTVEPHLGEVTYFRVVSGKVTEGMELVNSKTGNKEKISQLFAVAGKNRVKVTEMMAGDIGCTVKLKGTRTNQTLSTPGSNIEIDPIRFPEPRYRVAVKAVKTGEDEKLGELLNRANFEDPTILVEYSKELKQIILQGQGEHHLNILKWQLANINKMEVEYFAPKIPFRETITKVAAANYRHKKQSGGAGQFGEVWLVIEPYQEGMPEPSKFKIDGKELQVNIKSKEEVALDWGGKLVFYSAIVGGAIDARFLPAILKGIMEKMEEGPLTGSYARDIRVVVYDGKMHPVDSNELSFKLAGRNAFKEAFKKAGAKIMEPIYSVEILVPSDKMGDVMSDLQNRRAMIEGMSSDKGFERLVARVPLSEMYRYSTTLNSLTNGRATYSMKFSSYEQVPAEVQDKLLKAYADTDKDE</sequence>
<evidence type="ECO:0000313" key="8">
    <source>
        <dbReference type="Proteomes" id="UP000006008"/>
    </source>
</evidence>
<keyword evidence="4" id="KW-0342">GTP-binding</keyword>
<dbReference type="InterPro" id="IPR000640">
    <property type="entry name" value="EFG_V-like"/>
</dbReference>
<dbReference type="PROSITE" id="PS51722">
    <property type="entry name" value="G_TR_2"/>
    <property type="match status" value="1"/>
</dbReference>
<protein>
    <recommendedName>
        <fullName evidence="2">Elongation factor G</fullName>
    </recommendedName>
    <alternativeName>
        <fullName evidence="1">Tetracycline resistance protein TetQ</fullName>
    </alternativeName>
</protein>
<evidence type="ECO:0000256" key="1">
    <source>
        <dbReference type="ARBA" id="ARBA00013902"/>
    </source>
</evidence>
<dbReference type="InterPro" id="IPR005517">
    <property type="entry name" value="Transl_elong_EFG/EF2_IV"/>
</dbReference>
<dbReference type="PATRIC" id="fig|742725.3.peg.889"/>
<dbReference type="InterPro" id="IPR035647">
    <property type="entry name" value="EFG_III/V"/>
</dbReference>
<dbReference type="Gene3D" id="3.30.230.10">
    <property type="match status" value="1"/>
</dbReference>
<dbReference type="InterPro" id="IPR009000">
    <property type="entry name" value="Transl_B-barrel_sf"/>
</dbReference>
<dbReference type="Gene3D" id="2.40.30.10">
    <property type="entry name" value="Translation factors"/>
    <property type="match status" value="1"/>
</dbReference>
<dbReference type="GO" id="GO:0005525">
    <property type="term" value="F:GTP binding"/>
    <property type="evidence" value="ECO:0007669"/>
    <property type="project" value="UniProtKB-KW"/>
</dbReference>
<dbReference type="InterPro" id="IPR041095">
    <property type="entry name" value="EFG_II"/>
</dbReference>
<dbReference type="GO" id="GO:0032790">
    <property type="term" value="P:ribosome disassembly"/>
    <property type="evidence" value="ECO:0007669"/>
    <property type="project" value="TreeGrafter"/>
</dbReference>
<dbReference type="GO" id="GO:0003924">
    <property type="term" value="F:GTPase activity"/>
    <property type="evidence" value="ECO:0007669"/>
    <property type="project" value="InterPro"/>
</dbReference>
<keyword evidence="8" id="KW-1185">Reference proteome</keyword>
<dbReference type="GeneID" id="92816149"/>
<dbReference type="InterPro" id="IPR005225">
    <property type="entry name" value="Small_GTP-bd"/>
</dbReference>
<dbReference type="Pfam" id="PF22042">
    <property type="entry name" value="EF-G_D2"/>
    <property type="match status" value="1"/>
</dbReference>
<dbReference type="STRING" id="742725.HMPREF9450_00836"/>
<dbReference type="SUPFAM" id="SSF52540">
    <property type="entry name" value="P-loop containing nucleoside triphosphate hydrolases"/>
    <property type="match status" value="1"/>
</dbReference>
<evidence type="ECO:0000256" key="2">
    <source>
        <dbReference type="ARBA" id="ARBA00017872"/>
    </source>
</evidence>
<dbReference type="AlphaFoldDB" id="G5H6Z3"/>
<evidence type="ECO:0000256" key="5">
    <source>
        <dbReference type="ARBA" id="ARBA00024731"/>
    </source>
</evidence>
<dbReference type="NCBIfam" id="TIGR00231">
    <property type="entry name" value="small_GTP"/>
    <property type="match status" value="1"/>
</dbReference>
<dbReference type="Pfam" id="PF00009">
    <property type="entry name" value="GTP_EFTU"/>
    <property type="match status" value="1"/>
</dbReference>
<dbReference type="InterPro" id="IPR053905">
    <property type="entry name" value="EF-G-like_DII"/>
</dbReference>
<accession>G5H6Z3</accession>
<dbReference type="SMART" id="SM00838">
    <property type="entry name" value="EFG_C"/>
    <property type="match status" value="1"/>
</dbReference>
<dbReference type="SUPFAM" id="SSF54211">
    <property type="entry name" value="Ribosomal protein S5 domain 2-like"/>
    <property type="match status" value="1"/>
</dbReference>
<keyword evidence="3" id="KW-0547">Nucleotide-binding</keyword>
<evidence type="ECO:0000259" key="6">
    <source>
        <dbReference type="PROSITE" id="PS51722"/>
    </source>
</evidence>
<dbReference type="InterPro" id="IPR020568">
    <property type="entry name" value="Ribosomal_Su5_D2-typ_SF"/>
</dbReference>
<dbReference type="SUPFAM" id="SSF54980">
    <property type="entry name" value="EF-G C-terminal domain-like"/>
    <property type="match status" value="2"/>
</dbReference>
<dbReference type="CDD" id="cd04088">
    <property type="entry name" value="EFG_mtEFG_II"/>
    <property type="match status" value="1"/>
</dbReference>
<dbReference type="CDD" id="cd03713">
    <property type="entry name" value="EFG_mtEFG_C"/>
    <property type="match status" value="1"/>
</dbReference>
<dbReference type="Proteomes" id="UP000006008">
    <property type="component" value="Unassembled WGS sequence"/>
</dbReference>
<dbReference type="Gene3D" id="3.30.70.870">
    <property type="entry name" value="Elongation Factor G (Translational Gtpase), domain 3"/>
    <property type="match status" value="1"/>
</dbReference>
<dbReference type="OrthoDB" id="9801591at2"/>
<dbReference type="Pfam" id="PF03764">
    <property type="entry name" value="EFG_IV"/>
    <property type="match status" value="2"/>
</dbReference>
<dbReference type="InterPro" id="IPR047872">
    <property type="entry name" value="EFG_IV"/>
</dbReference>
<dbReference type="Pfam" id="PF00679">
    <property type="entry name" value="EFG_C"/>
    <property type="match status" value="1"/>
</dbReference>
<name>G5H6Z3_9BACT</name>
<comment type="function">
    <text evidence="5">Catalyzes the GTP-dependent ribosomal translocation step during translation elongation. During this step, the ribosome changes from the pre-translocational (PRE) to the post-translocational (POST) state as the newly formed A-site-bound peptidyl-tRNA and P-site-bound deacylated tRNA move to the P and E sites, respectively. Catalyzes the coordinated movement of the two tRNA molecules, the mRNA and conformational changes in the ribosome.</text>
</comment>
<dbReference type="InterPro" id="IPR035649">
    <property type="entry name" value="EFG_V"/>
</dbReference>
<dbReference type="Gene3D" id="3.40.50.300">
    <property type="entry name" value="P-loop containing nucleotide triphosphate hydrolases"/>
    <property type="match status" value="1"/>
</dbReference>
<dbReference type="GO" id="GO:0003746">
    <property type="term" value="F:translation elongation factor activity"/>
    <property type="evidence" value="ECO:0007669"/>
    <property type="project" value="InterPro"/>
</dbReference>
<dbReference type="CDD" id="cd04170">
    <property type="entry name" value="EF-G_bact"/>
    <property type="match status" value="1"/>
</dbReference>
<dbReference type="SUPFAM" id="SSF50447">
    <property type="entry name" value="Translation proteins"/>
    <property type="match status" value="1"/>
</dbReference>
<organism evidence="7 8">
    <name type="scientific">Alistipes indistinctus YIT 12060</name>
    <dbReference type="NCBI Taxonomy" id="742725"/>
    <lineage>
        <taxon>Bacteria</taxon>
        <taxon>Pseudomonadati</taxon>
        <taxon>Bacteroidota</taxon>
        <taxon>Bacteroidia</taxon>
        <taxon>Bacteroidales</taxon>
        <taxon>Rikenellaceae</taxon>
        <taxon>Alistipes</taxon>
    </lineage>
</organism>
<dbReference type="RefSeq" id="WP_009133642.1">
    <property type="nucleotide sequence ID" value="NZ_CP102250.1"/>
</dbReference>
<comment type="caution">
    <text evidence="7">The sequence shown here is derived from an EMBL/GenBank/DDBJ whole genome shotgun (WGS) entry which is preliminary data.</text>
</comment>
<dbReference type="PANTHER" id="PTHR43261:SF6">
    <property type="entry name" value="ELONGATION FACTOR G-LIKE PROTEIN"/>
    <property type="match status" value="1"/>
</dbReference>
<dbReference type="NCBIfam" id="NF009381">
    <property type="entry name" value="PRK12740.1-5"/>
    <property type="match status" value="1"/>
</dbReference>
<evidence type="ECO:0000256" key="4">
    <source>
        <dbReference type="ARBA" id="ARBA00023134"/>
    </source>
</evidence>
<evidence type="ECO:0000313" key="7">
    <source>
        <dbReference type="EMBL" id="EHB92632.1"/>
    </source>
</evidence>
<feature type="domain" description="Tr-type G" evidence="6">
    <location>
        <begin position="7"/>
        <end position="280"/>
    </location>
</feature>
<dbReference type="PANTHER" id="PTHR43261">
    <property type="entry name" value="TRANSLATION ELONGATION FACTOR G-RELATED"/>
    <property type="match status" value="1"/>
</dbReference>
<dbReference type="InterPro" id="IPR027417">
    <property type="entry name" value="P-loop_NTPase"/>
</dbReference>
<dbReference type="InterPro" id="IPR014721">
    <property type="entry name" value="Ribsml_uS5_D2-typ_fold_subgr"/>
</dbReference>
<evidence type="ECO:0000256" key="3">
    <source>
        <dbReference type="ARBA" id="ARBA00022741"/>
    </source>
</evidence>
<dbReference type="SMART" id="SM00889">
    <property type="entry name" value="EFG_IV"/>
    <property type="match status" value="1"/>
</dbReference>
<dbReference type="CDD" id="cd01434">
    <property type="entry name" value="EFG_mtEFG1_IV"/>
    <property type="match status" value="1"/>
</dbReference>
<dbReference type="eggNOG" id="COG0480">
    <property type="taxonomic scope" value="Bacteria"/>
</dbReference>
<dbReference type="FunFam" id="3.30.70.240:FF:000001">
    <property type="entry name" value="Elongation factor G"/>
    <property type="match status" value="1"/>
</dbReference>
<dbReference type="InterPro" id="IPR000795">
    <property type="entry name" value="T_Tr_GTP-bd_dom"/>
</dbReference>
<dbReference type="Gene3D" id="3.30.70.240">
    <property type="match status" value="1"/>
</dbReference>
<proteinExistence type="predicted"/>